<dbReference type="EMBL" id="FLRD01000152">
    <property type="protein sequence ID" value="SBT49228.1"/>
    <property type="molecule type" value="Genomic_DNA"/>
</dbReference>
<protein>
    <submittedName>
        <fullName evidence="2">Uncharacterized protein</fullName>
    </submittedName>
</protein>
<evidence type="ECO:0000313" key="4">
    <source>
        <dbReference type="Proteomes" id="UP000078550"/>
    </source>
</evidence>
<feature type="region of interest" description="Disordered" evidence="1">
    <location>
        <begin position="157"/>
        <end position="199"/>
    </location>
</feature>
<organism evidence="2 5">
    <name type="scientific">Plasmodium ovale wallikeri</name>
    <dbReference type="NCBI Taxonomy" id="864142"/>
    <lineage>
        <taxon>Eukaryota</taxon>
        <taxon>Sar</taxon>
        <taxon>Alveolata</taxon>
        <taxon>Apicomplexa</taxon>
        <taxon>Aconoidasida</taxon>
        <taxon>Haemosporida</taxon>
        <taxon>Plasmodiidae</taxon>
        <taxon>Plasmodium</taxon>
        <taxon>Plasmodium (Plasmodium)</taxon>
    </lineage>
</organism>
<keyword evidence="5" id="KW-1185">Reference proteome</keyword>
<dbReference type="EMBL" id="FLRE01000196">
    <property type="protein sequence ID" value="SBT49641.1"/>
    <property type="molecule type" value="Genomic_DNA"/>
</dbReference>
<evidence type="ECO:0000313" key="3">
    <source>
        <dbReference type="EMBL" id="SBT49641.1"/>
    </source>
</evidence>
<feature type="compositionally biased region" description="Polar residues" evidence="1">
    <location>
        <begin position="177"/>
        <end position="199"/>
    </location>
</feature>
<evidence type="ECO:0000313" key="2">
    <source>
        <dbReference type="EMBL" id="SBT49228.1"/>
    </source>
</evidence>
<sequence>MMNINHSSAKSKFKLTELVSNENKSVRFMNKSKSNLNGVSRNTTNIQNSHMGQKNTFIKNPNSRWRPNNNLFKHPPKANLKSNQNVVNNVPQVGLTKSSYNELRNGGGKKIFPPRNTKNLSHGDTKKQYFNKLIIQNHNEDKYKEQKNVIKYLNDDTNLMKNDNPHGSGNSNNNPSRLYNSSYNSVNDQLENSKNDYGNNTEDMIYTHSSPIKRKYEVLDNINKNDEHENKDMKTYNKKFAPRNYNFENNLNLEYNKTFCSMNNISGSINENSSNYNNMLHSNEKLLSNNNISHKGLNSNTLFGSSHDDVVLNRPHQARGTVHAANTAGGKSGTIVSAGDLFNSSSLGRNYSNYNRLKSSDNFLSNSNYESGYKYFYGERGAKANLEVQTNVTANEIGGKFPIAIASGSKNMVDNANKYFSENVHNNYRSENHNNASYYFSNCVMRNKGHRKTSYITDTNSEKMINSSNNKDMLNSSIIDRLSEENFNSYMKRKTENKCRISNSNNLEEGSVFPNNGNRNVPKSSSKNRNNLMTNDEENYQDNEALESSKKMDLKNSLIIESNNMDLKNMSTSLPHSEGKKMPSNNGEQVHMKNRRDMHGMNIDGCYKARGEDVKEQEEEEVVREKESSYFDEYGEVDILPKNIMHNDHWKNVVLKRHNMDVFKNNDNDYLYFQNIIHNITKCSSGENDINMLCKNVMNLNDYSLNFDTETEYINEIANISNSVNNNIRTIQQAIYNKKKIVQDKRNIVNEEYEIISQKLKDCESIFCDTDEETGGKKLKVFYEIDEKKNILRKKYELKKMQLKKAQYKIDKLQEYTNVIKMKTMAIAEKYKKCFSMIENFFRLKIIKDNDNELEVCLIPKNTETNMWHRLQLDKNEITSEASDYLWSQIESFVDKETFDNYF</sequence>
<proteinExistence type="predicted"/>
<gene>
    <name evidence="2" type="ORF">POVWA1_059200</name>
    <name evidence="3" type="ORF">POVWA2_058510</name>
</gene>
<feature type="compositionally biased region" description="Low complexity" evidence="1">
    <location>
        <begin position="165"/>
        <end position="176"/>
    </location>
</feature>
<dbReference type="Proteomes" id="UP000078550">
    <property type="component" value="Unassembled WGS sequence"/>
</dbReference>
<feature type="region of interest" description="Disordered" evidence="1">
    <location>
        <begin position="501"/>
        <end position="549"/>
    </location>
</feature>
<evidence type="ECO:0000313" key="5">
    <source>
        <dbReference type="Proteomes" id="UP000078555"/>
    </source>
</evidence>
<feature type="region of interest" description="Disordered" evidence="1">
    <location>
        <begin position="104"/>
        <end position="123"/>
    </location>
</feature>
<feature type="compositionally biased region" description="Acidic residues" evidence="1">
    <location>
        <begin position="535"/>
        <end position="545"/>
    </location>
</feature>
<evidence type="ECO:0000256" key="1">
    <source>
        <dbReference type="SAM" id="MobiDB-lite"/>
    </source>
</evidence>
<dbReference type="AlphaFoldDB" id="A0A1A8ZZG0"/>
<name>A0A1A8ZZG0_PLAOA</name>
<reference evidence="4 5" key="1">
    <citation type="submission" date="2016-05" db="EMBL/GenBank/DDBJ databases">
        <authorList>
            <person name="Naeem Raeece"/>
        </authorList>
    </citation>
    <scope>NUCLEOTIDE SEQUENCE [LARGE SCALE GENOMIC DNA]</scope>
</reference>
<feature type="compositionally biased region" description="Polar residues" evidence="1">
    <location>
        <begin position="501"/>
        <end position="534"/>
    </location>
</feature>
<dbReference type="Proteomes" id="UP000078555">
    <property type="component" value="Unassembled WGS sequence"/>
</dbReference>
<reference evidence="2" key="2">
    <citation type="submission" date="2016-05" db="EMBL/GenBank/DDBJ databases">
        <authorList>
            <person name="Lavstsen T."/>
            <person name="Jespersen J.S."/>
        </authorList>
    </citation>
    <scope>NUCLEOTIDE SEQUENCE [LARGE SCALE GENOMIC DNA]</scope>
</reference>
<accession>A0A1A8ZZG0</accession>